<keyword evidence="6" id="KW-1185">Reference proteome</keyword>
<dbReference type="OrthoDB" id="3679349at2"/>
<evidence type="ECO:0000313" key="5">
    <source>
        <dbReference type="EMBL" id="ASO18530.1"/>
    </source>
</evidence>
<keyword evidence="4" id="KW-0143">Chaperone</keyword>
<comment type="subcellular location">
    <subcellularLocation>
        <location evidence="1">Cytoplasm</location>
    </subcellularLocation>
</comment>
<name>A0A221VYA1_9PSEU</name>
<dbReference type="EMBL" id="CP022521">
    <property type="protein sequence ID" value="ASO18530.1"/>
    <property type="molecule type" value="Genomic_DNA"/>
</dbReference>
<organism evidence="5 6">
    <name type="scientific">Actinoalloteichus hoggarensis</name>
    <dbReference type="NCBI Taxonomy" id="1470176"/>
    <lineage>
        <taxon>Bacteria</taxon>
        <taxon>Bacillati</taxon>
        <taxon>Actinomycetota</taxon>
        <taxon>Actinomycetes</taxon>
        <taxon>Pseudonocardiales</taxon>
        <taxon>Pseudonocardiaceae</taxon>
        <taxon>Actinoalloteichus</taxon>
    </lineage>
</organism>
<reference evidence="5 6" key="1">
    <citation type="submission" date="2017-07" db="EMBL/GenBank/DDBJ databases">
        <title>Complete genome sequence of Actinoalloteichus hoggarensis DSM 45943, type strain of Actinoalloteichus hoggarensis.</title>
        <authorList>
            <person name="Ruckert C."/>
            <person name="Nouioui I."/>
            <person name="Willmese J."/>
            <person name="van Wezel G."/>
            <person name="Klenk H.-P."/>
            <person name="Kalinowski J."/>
            <person name="Zotchev S.B."/>
        </authorList>
    </citation>
    <scope>NUCLEOTIDE SEQUENCE [LARGE SCALE GENOMIC DNA]</scope>
    <source>
        <strain evidence="5 6">DSM 45943</strain>
    </source>
</reference>
<protein>
    <submittedName>
        <fullName evidence="5">Uncharacterized protein</fullName>
    </submittedName>
</protein>
<evidence type="ECO:0000256" key="3">
    <source>
        <dbReference type="ARBA" id="ARBA00022490"/>
    </source>
</evidence>
<dbReference type="KEGG" id="ahg:AHOG_04370"/>
<dbReference type="AlphaFoldDB" id="A0A221VYA1"/>
<keyword evidence="3" id="KW-0963">Cytoplasm</keyword>
<evidence type="ECO:0000256" key="4">
    <source>
        <dbReference type="ARBA" id="ARBA00023186"/>
    </source>
</evidence>
<gene>
    <name evidence="5" type="ORF">AHOG_04370</name>
</gene>
<sequence length="259" mass="27118">MITRTRGDSTFLLSAVEFDVCWESLGLGETPVALRLPSPGRTRDERRRIVANAEATLAARGLFANAEPTPELSAALALLAGCDWLVDAHLALPEVVDAIGAGCGSAGAVAARRADRVWVAALSDHQVIPELIGLAGEVPPGIGESASVRGGALAAAVRLAHGDSRVLVAELTARGERAADAAELARLCAEPLRQGQFGASTVTASGRRRAARVVAFHDTAAGRHLQLRRGHGDQEWVTVTPADNRKIALALRELAAETR</sequence>
<dbReference type="RefSeq" id="WP_157736628.1">
    <property type="nucleotide sequence ID" value="NZ_CP022521.1"/>
</dbReference>
<proteinExistence type="inferred from homology"/>
<accession>A0A221VYA1</accession>
<dbReference type="InterPro" id="IPR025734">
    <property type="entry name" value="EspG"/>
</dbReference>
<dbReference type="Pfam" id="PF14011">
    <property type="entry name" value="ESX-1_EspG"/>
    <property type="match status" value="1"/>
</dbReference>
<evidence type="ECO:0000256" key="1">
    <source>
        <dbReference type="ARBA" id="ARBA00004496"/>
    </source>
</evidence>
<evidence type="ECO:0000256" key="2">
    <source>
        <dbReference type="ARBA" id="ARBA00006411"/>
    </source>
</evidence>
<comment type="similarity">
    <text evidence="2">Belongs to the EspG family.</text>
</comment>
<dbReference type="Proteomes" id="UP000204221">
    <property type="component" value="Chromosome"/>
</dbReference>
<evidence type="ECO:0000313" key="6">
    <source>
        <dbReference type="Proteomes" id="UP000204221"/>
    </source>
</evidence>